<dbReference type="InterPro" id="IPR045170">
    <property type="entry name" value="MTOX"/>
</dbReference>
<gene>
    <name evidence="7" type="ORF">FA14DRAFT_118792</name>
</gene>
<dbReference type="PANTHER" id="PTHR10961">
    <property type="entry name" value="PEROXISOMAL SARCOSINE OXIDASE"/>
    <property type="match status" value="1"/>
</dbReference>
<keyword evidence="3" id="KW-0285">Flavoprotein</keyword>
<dbReference type="GO" id="GO:0008115">
    <property type="term" value="F:sarcosine oxidase activity"/>
    <property type="evidence" value="ECO:0007669"/>
    <property type="project" value="TreeGrafter"/>
</dbReference>
<dbReference type="InterPro" id="IPR036188">
    <property type="entry name" value="FAD/NAD-bd_sf"/>
</dbReference>
<dbReference type="GO" id="GO:0004657">
    <property type="term" value="F:proline dehydrogenase activity"/>
    <property type="evidence" value="ECO:0007669"/>
    <property type="project" value="TreeGrafter"/>
</dbReference>
<evidence type="ECO:0000313" key="7">
    <source>
        <dbReference type="EMBL" id="PWN37752.1"/>
    </source>
</evidence>
<feature type="domain" description="FAD dependent oxidoreductase" evidence="6">
    <location>
        <begin position="8"/>
        <end position="406"/>
    </location>
</feature>
<comment type="similarity">
    <text evidence="2">Belongs to the MSOX/MTOX family.</text>
</comment>
<evidence type="ECO:0000256" key="2">
    <source>
        <dbReference type="ARBA" id="ARBA00010989"/>
    </source>
</evidence>
<evidence type="ECO:0000256" key="5">
    <source>
        <dbReference type="ARBA" id="ARBA00023002"/>
    </source>
</evidence>
<dbReference type="FunCoup" id="A0A316VJF6">
    <property type="interactions" value="124"/>
</dbReference>
<dbReference type="InterPro" id="IPR006076">
    <property type="entry name" value="FAD-dep_OxRdtase"/>
</dbReference>
<dbReference type="GO" id="GO:0050031">
    <property type="term" value="F:L-pipecolate oxidase activity"/>
    <property type="evidence" value="ECO:0007669"/>
    <property type="project" value="TreeGrafter"/>
</dbReference>
<protein>
    <submittedName>
        <fullName evidence="7">FAD dependent oxidoreductase</fullName>
    </submittedName>
</protein>
<sequence length="410" mass="45252">MPIDQDTYIVVGSGVFGSSTALELIRAGHKVIVLDRSEDGYCAPDGASNDLNKIVRADYSDPHYRNLAKMAISYWRRSDLISQYYHEVGVLFHTGTSVDQTIAYEVSSSDQFKGCFPVSTRNRLGRLNEDITSGRNKAYFNPRGGWAEAGKATNAVLDEAKRLGAQVYGNAHVNKLLFQDRDDSKRVTGVRCADGRTFHIGGKGQTILCVGAWSEGLLRAIFEEQNLNSQISLPTWSSAQVVITIQLNEEQQKIYRDTPVVLCFENGNYCFEPDSNGLMKIAIHSGGYRFPLPSTNTNTPLTFPTFADSIAEQADRTAKITIQGAPSSVVKEARCPTDQAKQILQNLHYVYPELANAPIVYDRICFYSESLDENWIIDHAPGVKGLVVASGDSGHAFKVSETLGKIKSEY</sequence>
<reference evidence="7 8" key="1">
    <citation type="journal article" date="2018" name="Mol. Biol. Evol.">
        <title>Broad Genomic Sampling Reveals a Smut Pathogenic Ancestry of the Fungal Clade Ustilaginomycotina.</title>
        <authorList>
            <person name="Kijpornyongpan T."/>
            <person name="Mondo S.J."/>
            <person name="Barry K."/>
            <person name="Sandor L."/>
            <person name="Lee J."/>
            <person name="Lipzen A."/>
            <person name="Pangilinan J."/>
            <person name="LaButti K."/>
            <person name="Hainaut M."/>
            <person name="Henrissat B."/>
            <person name="Grigoriev I.V."/>
            <person name="Spatafora J.W."/>
            <person name="Aime M.C."/>
        </authorList>
    </citation>
    <scope>NUCLEOTIDE SEQUENCE [LARGE SCALE GENOMIC DNA]</scope>
    <source>
        <strain evidence="7 8">MCA 3882</strain>
    </source>
</reference>
<evidence type="ECO:0000259" key="6">
    <source>
        <dbReference type="Pfam" id="PF01266"/>
    </source>
</evidence>
<organism evidence="7 8">
    <name type="scientific">Meira miltonrushii</name>
    <dbReference type="NCBI Taxonomy" id="1280837"/>
    <lineage>
        <taxon>Eukaryota</taxon>
        <taxon>Fungi</taxon>
        <taxon>Dikarya</taxon>
        <taxon>Basidiomycota</taxon>
        <taxon>Ustilaginomycotina</taxon>
        <taxon>Exobasidiomycetes</taxon>
        <taxon>Exobasidiales</taxon>
        <taxon>Brachybasidiaceae</taxon>
        <taxon>Meira</taxon>
    </lineage>
</organism>
<evidence type="ECO:0000256" key="3">
    <source>
        <dbReference type="ARBA" id="ARBA00022630"/>
    </source>
</evidence>
<dbReference type="SUPFAM" id="SSF51905">
    <property type="entry name" value="FAD/NAD(P)-binding domain"/>
    <property type="match status" value="1"/>
</dbReference>
<keyword evidence="4" id="KW-0274">FAD</keyword>
<comment type="cofactor">
    <cofactor evidence="1">
        <name>FAD</name>
        <dbReference type="ChEBI" id="CHEBI:57692"/>
    </cofactor>
</comment>
<dbReference type="GeneID" id="37018092"/>
<dbReference type="STRING" id="1280837.A0A316VJF6"/>
<dbReference type="Gene3D" id="3.50.50.60">
    <property type="entry name" value="FAD/NAD(P)-binding domain"/>
    <property type="match status" value="1"/>
</dbReference>
<evidence type="ECO:0000313" key="8">
    <source>
        <dbReference type="Proteomes" id="UP000245771"/>
    </source>
</evidence>
<evidence type="ECO:0000256" key="4">
    <source>
        <dbReference type="ARBA" id="ARBA00022827"/>
    </source>
</evidence>
<accession>A0A316VJF6</accession>
<keyword evidence="5" id="KW-0560">Oxidoreductase</keyword>
<dbReference type="PANTHER" id="PTHR10961:SF46">
    <property type="entry name" value="PEROXISOMAL SARCOSINE OXIDASE"/>
    <property type="match status" value="1"/>
</dbReference>
<dbReference type="GO" id="GO:0050660">
    <property type="term" value="F:flavin adenine dinucleotide binding"/>
    <property type="evidence" value="ECO:0007669"/>
    <property type="project" value="InterPro"/>
</dbReference>
<dbReference type="Pfam" id="PF01266">
    <property type="entry name" value="DAO"/>
    <property type="match status" value="1"/>
</dbReference>
<name>A0A316VJF6_9BASI</name>
<dbReference type="OrthoDB" id="2219495at2759"/>
<dbReference type="Proteomes" id="UP000245771">
    <property type="component" value="Unassembled WGS sequence"/>
</dbReference>
<dbReference type="RefSeq" id="XP_025358054.1">
    <property type="nucleotide sequence ID" value="XM_025496311.1"/>
</dbReference>
<dbReference type="EMBL" id="KZ819602">
    <property type="protein sequence ID" value="PWN37752.1"/>
    <property type="molecule type" value="Genomic_DNA"/>
</dbReference>
<evidence type="ECO:0000256" key="1">
    <source>
        <dbReference type="ARBA" id="ARBA00001974"/>
    </source>
</evidence>
<dbReference type="InParanoid" id="A0A316VJF6"/>
<keyword evidence="8" id="KW-1185">Reference proteome</keyword>
<dbReference type="AlphaFoldDB" id="A0A316VJF6"/>
<dbReference type="Gene3D" id="3.30.9.10">
    <property type="entry name" value="D-Amino Acid Oxidase, subunit A, domain 2"/>
    <property type="match status" value="1"/>
</dbReference>
<proteinExistence type="inferred from homology"/>